<evidence type="ECO:0000256" key="5">
    <source>
        <dbReference type="PROSITE-ProRule" id="PRU00169"/>
    </source>
</evidence>
<keyword evidence="9" id="KW-1185">Reference proteome</keyword>
<dbReference type="InterPro" id="IPR058245">
    <property type="entry name" value="NreC/VraR/RcsB-like_REC"/>
</dbReference>
<dbReference type="SUPFAM" id="SSF52172">
    <property type="entry name" value="CheY-like"/>
    <property type="match status" value="1"/>
</dbReference>
<proteinExistence type="predicted"/>
<dbReference type="GO" id="GO:0003677">
    <property type="term" value="F:DNA binding"/>
    <property type="evidence" value="ECO:0007669"/>
    <property type="project" value="UniProtKB-KW"/>
</dbReference>
<evidence type="ECO:0000256" key="4">
    <source>
        <dbReference type="ARBA" id="ARBA00023163"/>
    </source>
</evidence>
<reference evidence="8" key="1">
    <citation type="submission" date="2021-01" db="EMBL/GenBank/DDBJ databases">
        <title>Whole genome shotgun sequence of Cellulomonas pakistanensis NBRC 110800.</title>
        <authorList>
            <person name="Komaki H."/>
            <person name="Tamura T."/>
        </authorList>
    </citation>
    <scope>NUCLEOTIDE SEQUENCE</scope>
    <source>
        <strain evidence="8">NBRC 110800</strain>
    </source>
</reference>
<comment type="caution">
    <text evidence="8">The sequence shown here is derived from an EMBL/GenBank/DDBJ whole genome shotgun (WGS) entry which is preliminary data.</text>
</comment>
<dbReference type="PRINTS" id="PR00038">
    <property type="entry name" value="HTHLUXR"/>
</dbReference>
<feature type="modified residue" description="4-aspartylphosphate" evidence="5">
    <location>
        <position position="74"/>
    </location>
</feature>
<dbReference type="SUPFAM" id="SSF46894">
    <property type="entry name" value="C-terminal effector domain of the bipartite response regulators"/>
    <property type="match status" value="1"/>
</dbReference>
<name>A0A919PDP0_9CELL</name>
<dbReference type="InterPro" id="IPR001789">
    <property type="entry name" value="Sig_transdc_resp-reg_receiver"/>
</dbReference>
<evidence type="ECO:0000313" key="8">
    <source>
        <dbReference type="EMBL" id="GIG37771.1"/>
    </source>
</evidence>
<evidence type="ECO:0000259" key="6">
    <source>
        <dbReference type="PROSITE" id="PS50043"/>
    </source>
</evidence>
<gene>
    <name evidence="8" type="ORF">Cpa01nite_31520</name>
</gene>
<feature type="domain" description="HTH luxR-type" evidence="6">
    <location>
        <begin position="168"/>
        <end position="233"/>
    </location>
</feature>
<protein>
    <submittedName>
        <fullName evidence="8">DNA-binding response regulator</fullName>
    </submittedName>
</protein>
<evidence type="ECO:0000256" key="3">
    <source>
        <dbReference type="ARBA" id="ARBA00023125"/>
    </source>
</evidence>
<dbReference type="SMART" id="SM00421">
    <property type="entry name" value="HTH_LUXR"/>
    <property type="match status" value="1"/>
</dbReference>
<dbReference type="CDD" id="cd17535">
    <property type="entry name" value="REC_NarL-like"/>
    <property type="match status" value="1"/>
</dbReference>
<dbReference type="PANTHER" id="PTHR43214">
    <property type="entry name" value="TWO-COMPONENT RESPONSE REGULATOR"/>
    <property type="match status" value="1"/>
</dbReference>
<dbReference type="Proteomes" id="UP000642125">
    <property type="component" value="Unassembled WGS sequence"/>
</dbReference>
<dbReference type="Gene3D" id="3.40.50.2300">
    <property type="match status" value="1"/>
</dbReference>
<evidence type="ECO:0000259" key="7">
    <source>
        <dbReference type="PROSITE" id="PS50110"/>
    </source>
</evidence>
<keyword evidence="2" id="KW-0805">Transcription regulation</keyword>
<feature type="domain" description="Response regulatory" evidence="7">
    <location>
        <begin position="23"/>
        <end position="140"/>
    </location>
</feature>
<dbReference type="EMBL" id="BONO01000028">
    <property type="protein sequence ID" value="GIG37771.1"/>
    <property type="molecule type" value="Genomic_DNA"/>
</dbReference>
<dbReference type="GO" id="GO:0006355">
    <property type="term" value="P:regulation of DNA-templated transcription"/>
    <property type="evidence" value="ECO:0007669"/>
    <property type="project" value="InterPro"/>
</dbReference>
<organism evidence="8 9">
    <name type="scientific">Cellulomonas pakistanensis</name>
    <dbReference type="NCBI Taxonomy" id="992287"/>
    <lineage>
        <taxon>Bacteria</taxon>
        <taxon>Bacillati</taxon>
        <taxon>Actinomycetota</taxon>
        <taxon>Actinomycetes</taxon>
        <taxon>Micrococcales</taxon>
        <taxon>Cellulomonadaceae</taxon>
        <taxon>Cellulomonas</taxon>
    </lineage>
</organism>
<dbReference type="PROSITE" id="PS50110">
    <property type="entry name" value="RESPONSE_REGULATORY"/>
    <property type="match status" value="1"/>
</dbReference>
<keyword evidence="4" id="KW-0804">Transcription</keyword>
<sequence>MTAGPGPAGAGPAGAGPAAAAARVLLVDDDPLVRAGLRLMLAGHPALEVVGEAGDGDEVVAAVEDARPDVVLLDVRMPRVDGVAALRAVRERFASPPAVVVLTTFRADALVLAALRAGAAGFLLKHTPPEQIVAAVLAAAAGEPAMSPAVLAQLLEHVRAEPEPAAAGPDPLDGLTDREREVALAVADGLSNAEIGARLYLSVGSVKTHLSSALGRLGLENRVQLAIAAHESRRRG</sequence>
<evidence type="ECO:0000256" key="2">
    <source>
        <dbReference type="ARBA" id="ARBA00023015"/>
    </source>
</evidence>
<dbReference type="PANTHER" id="PTHR43214:SF24">
    <property type="entry name" value="TRANSCRIPTIONAL REGULATORY PROTEIN NARL-RELATED"/>
    <property type="match status" value="1"/>
</dbReference>
<dbReference type="PROSITE" id="PS00622">
    <property type="entry name" value="HTH_LUXR_1"/>
    <property type="match status" value="1"/>
</dbReference>
<dbReference type="InterPro" id="IPR039420">
    <property type="entry name" value="WalR-like"/>
</dbReference>
<evidence type="ECO:0000256" key="1">
    <source>
        <dbReference type="ARBA" id="ARBA00022553"/>
    </source>
</evidence>
<dbReference type="InterPro" id="IPR011006">
    <property type="entry name" value="CheY-like_superfamily"/>
</dbReference>
<accession>A0A919PDP0</accession>
<dbReference type="Pfam" id="PF00072">
    <property type="entry name" value="Response_reg"/>
    <property type="match status" value="1"/>
</dbReference>
<dbReference type="PROSITE" id="PS50043">
    <property type="entry name" value="HTH_LUXR_2"/>
    <property type="match status" value="1"/>
</dbReference>
<dbReference type="RefSeq" id="WP_203669768.1">
    <property type="nucleotide sequence ID" value="NZ_BONO01000028.1"/>
</dbReference>
<dbReference type="SMART" id="SM00448">
    <property type="entry name" value="REC"/>
    <property type="match status" value="1"/>
</dbReference>
<keyword evidence="3 8" id="KW-0238">DNA-binding</keyword>
<dbReference type="CDD" id="cd06170">
    <property type="entry name" value="LuxR_C_like"/>
    <property type="match status" value="1"/>
</dbReference>
<dbReference type="InterPro" id="IPR000792">
    <property type="entry name" value="Tscrpt_reg_LuxR_C"/>
</dbReference>
<keyword evidence="1 5" id="KW-0597">Phosphoprotein</keyword>
<evidence type="ECO:0000313" key="9">
    <source>
        <dbReference type="Proteomes" id="UP000642125"/>
    </source>
</evidence>
<dbReference type="Pfam" id="PF00196">
    <property type="entry name" value="GerE"/>
    <property type="match status" value="1"/>
</dbReference>
<dbReference type="InterPro" id="IPR016032">
    <property type="entry name" value="Sig_transdc_resp-reg_C-effctor"/>
</dbReference>
<dbReference type="AlphaFoldDB" id="A0A919PDP0"/>
<dbReference type="GO" id="GO:0000160">
    <property type="term" value="P:phosphorelay signal transduction system"/>
    <property type="evidence" value="ECO:0007669"/>
    <property type="project" value="InterPro"/>
</dbReference>